<gene>
    <name evidence="2" type="ORF">DR999_PMT11545</name>
</gene>
<proteinExistence type="predicted"/>
<reference evidence="2 3" key="1">
    <citation type="submission" date="2019-04" db="EMBL/GenBank/DDBJ databases">
        <title>Draft genome of the big-headed turtle Platysternon megacephalum.</title>
        <authorList>
            <person name="Gong S."/>
        </authorList>
    </citation>
    <scope>NUCLEOTIDE SEQUENCE [LARGE SCALE GENOMIC DNA]</scope>
    <source>
        <strain evidence="2">DO16091913</strain>
        <tissue evidence="2">Muscle</tissue>
    </source>
</reference>
<evidence type="ECO:0000256" key="1">
    <source>
        <dbReference type="SAM" id="MobiDB-lite"/>
    </source>
</evidence>
<sequence length="136" mass="13690">MASGCVMVTHGAPEAVEGRDVGGSWVPYCSPWGGGTGAVPYGTPALRMHLSAPDLSPSPGGERKSSPGASRVCLQGVGGSQLTQAWLPASSLKSPNIDMPQALSCLLVPPGQAPPATHTHEVSMQAAPSARHAAGE</sequence>
<dbReference type="AlphaFoldDB" id="A0A4D9EE19"/>
<accession>A0A4D9EE19</accession>
<reference evidence="2 3" key="2">
    <citation type="submission" date="2019-04" db="EMBL/GenBank/DDBJ databases">
        <title>The genome sequence of big-headed turtle.</title>
        <authorList>
            <person name="Gong S."/>
        </authorList>
    </citation>
    <scope>NUCLEOTIDE SEQUENCE [LARGE SCALE GENOMIC DNA]</scope>
    <source>
        <strain evidence="2">DO16091913</strain>
        <tissue evidence="2">Muscle</tissue>
    </source>
</reference>
<feature type="region of interest" description="Disordered" evidence="1">
    <location>
        <begin position="50"/>
        <end position="74"/>
    </location>
</feature>
<evidence type="ECO:0000313" key="3">
    <source>
        <dbReference type="Proteomes" id="UP000297703"/>
    </source>
</evidence>
<protein>
    <submittedName>
        <fullName evidence="2">Uncharacterized protein</fullName>
    </submittedName>
</protein>
<name>A0A4D9EE19_9SAUR</name>
<keyword evidence="3" id="KW-1185">Reference proteome</keyword>
<comment type="caution">
    <text evidence="2">The sequence shown here is derived from an EMBL/GenBank/DDBJ whole genome shotgun (WGS) entry which is preliminary data.</text>
</comment>
<dbReference type="Proteomes" id="UP000297703">
    <property type="component" value="Unassembled WGS sequence"/>
</dbReference>
<evidence type="ECO:0000313" key="2">
    <source>
        <dbReference type="EMBL" id="TFK05908.1"/>
    </source>
</evidence>
<organism evidence="2 3">
    <name type="scientific">Platysternon megacephalum</name>
    <name type="common">big-headed turtle</name>
    <dbReference type="NCBI Taxonomy" id="55544"/>
    <lineage>
        <taxon>Eukaryota</taxon>
        <taxon>Metazoa</taxon>
        <taxon>Chordata</taxon>
        <taxon>Craniata</taxon>
        <taxon>Vertebrata</taxon>
        <taxon>Euteleostomi</taxon>
        <taxon>Archelosauria</taxon>
        <taxon>Testudinata</taxon>
        <taxon>Testudines</taxon>
        <taxon>Cryptodira</taxon>
        <taxon>Durocryptodira</taxon>
        <taxon>Testudinoidea</taxon>
        <taxon>Platysternidae</taxon>
        <taxon>Platysternon</taxon>
    </lineage>
</organism>
<feature type="region of interest" description="Disordered" evidence="1">
    <location>
        <begin position="109"/>
        <end position="136"/>
    </location>
</feature>
<dbReference type="EMBL" id="QXTE01000107">
    <property type="protein sequence ID" value="TFK05908.1"/>
    <property type="molecule type" value="Genomic_DNA"/>
</dbReference>